<organism evidence="1 2">
    <name type="scientific">Flavobacterium beibuense F44-8</name>
    <dbReference type="NCBI Taxonomy" id="1406840"/>
    <lineage>
        <taxon>Bacteria</taxon>
        <taxon>Pseudomonadati</taxon>
        <taxon>Bacteroidota</taxon>
        <taxon>Flavobacteriia</taxon>
        <taxon>Flavobacteriales</taxon>
        <taxon>Flavobacteriaceae</taxon>
        <taxon>Flavobacterium</taxon>
    </lineage>
</organism>
<gene>
    <name evidence="1" type="ORF">Q763_16565</name>
</gene>
<dbReference type="AlphaFoldDB" id="A0A0A2LFZ9"/>
<proteinExistence type="predicted"/>
<dbReference type="EMBL" id="JRLV01000026">
    <property type="protein sequence ID" value="KGO78799.1"/>
    <property type="molecule type" value="Genomic_DNA"/>
</dbReference>
<name>A0A0A2LFZ9_9FLAO</name>
<evidence type="ECO:0000313" key="2">
    <source>
        <dbReference type="Proteomes" id="UP000030129"/>
    </source>
</evidence>
<dbReference type="Proteomes" id="UP000030129">
    <property type="component" value="Unassembled WGS sequence"/>
</dbReference>
<evidence type="ECO:0000313" key="1">
    <source>
        <dbReference type="EMBL" id="KGO78799.1"/>
    </source>
</evidence>
<comment type="caution">
    <text evidence="1">The sequence shown here is derived from an EMBL/GenBank/DDBJ whole genome shotgun (WGS) entry which is preliminary data.</text>
</comment>
<reference evidence="1 2" key="1">
    <citation type="submission" date="2013-09" db="EMBL/GenBank/DDBJ databases">
        <authorList>
            <person name="Zeng Z."/>
            <person name="Chen C."/>
        </authorList>
    </citation>
    <scope>NUCLEOTIDE SEQUENCE [LARGE SCALE GENOMIC DNA]</scope>
    <source>
        <strain evidence="1 2">F44-8</strain>
    </source>
</reference>
<dbReference type="RefSeq" id="WP_035136084.1">
    <property type="nucleotide sequence ID" value="NZ_JRLV01000026.1"/>
</dbReference>
<dbReference type="STRING" id="1406840.Q763_16565"/>
<dbReference type="Gene3D" id="1.10.30.50">
    <property type="match status" value="1"/>
</dbReference>
<keyword evidence="2" id="KW-1185">Reference proteome</keyword>
<sequence>MLKVYKPIPHDIYKAHNLIEYLVNEVWCKADSKQCKSKLNDELKALYEDQLWFQEQVKAIYKVCKSLTTQEKGDFKKAFAHNNKIKELCDGTITPIAISTLNKDLVKVVKPFFKELYTRFLGWKVIRDTYGEKKTYYDELNLKNGFIDCPCCGFGDLKTIYSKGRSAFDHYLPQKHYPFSSTNFNNLVPICTTCNSDEKGEVDVLKEGKPVYYPFAKTHPSIEVTVDVDKKALKKLIEPTDSLKSKITKSEIKVDFNLKDDKTESWDKIFDIKSRYFERISSNRIGWFTKVEKHYRKYKEKIIDYSVENAFDDVIEDDSDDQLGFLKAPYLESLKSNPHLVKAIGEVAGSSKINA</sequence>
<accession>A0A0A2LFZ9</accession>
<protein>
    <recommendedName>
        <fullName evidence="3">HNH nuclease domain-containing protein</fullName>
    </recommendedName>
</protein>
<evidence type="ECO:0008006" key="3">
    <source>
        <dbReference type="Google" id="ProtNLM"/>
    </source>
</evidence>
<dbReference type="eggNOG" id="COG1403">
    <property type="taxonomic scope" value="Bacteria"/>
</dbReference>